<evidence type="ECO:0000256" key="3">
    <source>
        <dbReference type="ARBA" id="ARBA00022722"/>
    </source>
</evidence>
<evidence type="ECO:0000256" key="5">
    <source>
        <dbReference type="ARBA" id="ARBA00022839"/>
    </source>
</evidence>
<sequence length="69" mass="7872">METQSYKSALEELEGIVQKMEQENPEVDELAGMVERAATLLKFCQSKLRGSEEKLNKALEKLNEDPEED</sequence>
<dbReference type="GO" id="GO:0008855">
    <property type="term" value="F:exodeoxyribonuclease VII activity"/>
    <property type="evidence" value="ECO:0007669"/>
    <property type="project" value="UniProtKB-UniRule"/>
</dbReference>
<dbReference type="RefSeq" id="WP_060686184.1">
    <property type="nucleotide sequence ID" value="NZ_BQKE01000001.1"/>
</dbReference>
<dbReference type="GO" id="GO:0005737">
    <property type="term" value="C:cytoplasm"/>
    <property type="evidence" value="ECO:0007669"/>
    <property type="project" value="UniProtKB-SubCell"/>
</dbReference>
<dbReference type="InterPro" id="IPR003761">
    <property type="entry name" value="Exonuc_VII_S"/>
</dbReference>
<name>A0AAN5AKW0_9BACT</name>
<comment type="function">
    <text evidence="6">Bidirectionally degrades single-stranded DNA into large acid-insoluble oligonucleotides, which are then degraded further into small acid-soluble oligonucleotides.</text>
</comment>
<keyword evidence="4 6" id="KW-0378">Hydrolase</keyword>
<comment type="caution">
    <text evidence="8">The sequence shown here is derived from an EMBL/GenBank/DDBJ whole genome shotgun (WGS) entry which is preliminary data.</text>
</comment>
<evidence type="ECO:0000256" key="6">
    <source>
        <dbReference type="HAMAP-Rule" id="MF_00337"/>
    </source>
</evidence>
<accession>A0AAN5AKW0</accession>
<evidence type="ECO:0000256" key="4">
    <source>
        <dbReference type="ARBA" id="ARBA00022801"/>
    </source>
</evidence>
<proteinExistence type="inferred from homology"/>
<gene>
    <name evidence="6" type="primary">xseB</name>
    <name evidence="8" type="ORF">PEDI_13880</name>
</gene>
<dbReference type="AlphaFoldDB" id="A0AAN5AKW0"/>
<evidence type="ECO:0000256" key="2">
    <source>
        <dbReference type="ARBA" id="ARBA00022490"/>
    </source>
</evidence>
<organism evidence="8 9">
    <name type="scientific">Persicobacter diffluens</name>
    <dbReference type="NCBI Taxonomy" id="981"/>
    <lineage>
        <taxon>Bacteria</taxon>
        <taxon>Pseudomonadati</taxon>
        <taxon>Bacteroidota</taxon>
        <taxon>Cytophagia</taxon>
        <taxon>Cytophagales</taxon>
        <taxon>Persicobacteraceae</taxon>
        <taxon>Persicobacter</taxon>
    </lineage>
</organism>
<dbReference type="EMBL" id="BQKE01000001">
    <property type="protein sequence ID" value="GJM60836.1"/>
    <property type="molecule type" value="Genomic_DNA"/>
</dbReference>
<dbReference type="Proteomes" id="UP001310022">
    <property type="component" value="Unassembled WGS sequence"/>
</dbReference>
<evidence type="ECO:0000313" key="8">
    <source>
        <dbReference type="EMBL" id="GJM60836.1"/>
    </source>
</evidence>
<feature type="coiled-coil region" evidence="7">
    <location>
        <begin position="3"/>
        <end position="65"/>
    </location>
</feature>
<comment type="subunit">
    <text evidence="6">Heterooligomer composed of large and small subunits.</text>
</comment>
<dbReference type="EC" id="3.1.11.6" evidence="6"/>
<evidence type="ECO:0000256" key="1">
    <source>
        <dbReference type="ARBA" id="ARBA00009998"/>
    </source>
</evidence>
<keyword evidence="5 6" id="KW-0269">Exonuclease</keyword>
<dbReference type="GO" id="GO:0009318">
    <property type="term" value="C:exodeoxyribonuclease VII complex"/>
    <property type="evidence" value="ECO:0007669"/>
    <property type="project" value="UniProtKB-UniRule"/>
</dbReference>
<evidence type="ECO:0000256" key="7">
    <source>
        <dbReference type="SAM" id="Coils"/>
    </source>
</evidence>
<comment type="similarity">
    <text evidence="1 6">Belongs to the XseB family.</text>
</comment>
<dbReference type="GO" id="GO:0006308">
    <property type="term" value="P:DNA catabolic process"/>
    <property type="evidence" value="ECO:0007669"/>
    <property type="project" value="UniProtKB-UniRule"/>
</dbReference>
<dbReference type="HAMAP" id="MF_00337">
    <property type="entry name" value="Exonuc_7_S"/>
    <property type="match status" value="1"/>
</dbReference>
<keyword evidence="2 6" id="KW-0963">Cytoplasm</keyword>
<dbReference type="SUPFAM" id="SSF116842">
    <property type="entry name" value="XseB-like"/>
    <property type="match status" value="1"/>
</dbReference>
<dbReference type="InterPro" id="IPR037004">
    <property type="entry name" value="Exonuc_VII_ssu_sf"/>
</dbReference>
<keyword evidence="9" id="KW-1185">Reference proteome</keyword>
<keyword evidence="3 6" id="KW-0540">Nuclease</keyword>
<comment type="subcellular location">
    <subcellularLocation>
        <location evidence="6">Cytoplasm</location>
    </subcellularLocation>
</comment>
<reference evidence="8 9" key="1">
    <citation type="submission" date="2021-12" db="EMBL/GenBank/DDBJ databases">
        <title>Genome sequencing of bacteria with rrn-lacking chromosome and rrn-plasmid.</title>
        <authorList>
            <person name="Anda M."/>
            <person name="Iwasaki W."/>
        </authorList>
    </citation>
    <scope>NUCLEOTIDE SEQUENCE [LARGE SCALE GENOMIC DNA]</scope>
    <source>
        <strain evidence="8 9">NBRC 15940</strain>
    </source>
</reference>
<comment type="catalytic activity">
    <reaction evidence="6">
        <text>Exonucleolytic cleavage in either 5'- to 3'- or 3'- to 5'-direction to yield nucleoside 5'-phosphates.</text>
        <dbReference type="EC" id="3.1.11.6"/>
    </reaction>
</comment>
<evidence type="ECO:0000313" key="9">
    <source>
        <dbReference type="Proteomes" id="UP001310022"/>
    </source>
</evidence>
<dbReference type="NCBIfam" id="TIGR01280">
    <property type="entry name" value="xseB"/>
    <property type="match status" value="1"/>
</dbReference>
<keyword evidence="7" id="KW-0175">Coiled coil</keyword>
<dbReference type="Gene3D" id="1.10.287.1040">
    <property type="entry name" value="Exonuclease VII, small subunit"/>
    <property type="match status" value="1"/>
</dbReference>
<dbReference type="Pfam" id="PF02609">
    <property type="entry name" value="Exonuc_VII_S"/>
    <property type="match status" value="1"/>
</dbReference>
<protein>
    <recommendedName>
        <fullName evidence="6">Exodeoxyribonuclease 7 small subunit</fullName>
        <ecNumber evidence="6">3.1.11.6</ecNumber>
    </recommendedName>
    <alternativeName>
        <fullName evidence="6">Exodeoxyribonuclease VII small subunit</fullName>
        <shortName evidence="6">Exonuclease VII small subunit</shortName>
    </alternativeName>
</protein>